<name>A0A5P1FFL9_ASPOF</name>
<proteinExistence type="predicted"/>
<protein>
    <submittedName>
        <fullName evidence="2">Uncharacterized protein</fullName>
    </submittedName>
</protein>
<gene>
    <name evidence="2" type="ORF">A4U43_C03F19200</name>
</gene>
<evidence type="ECO:0000256" key="1">
    <source>
        <dbReference type="SAM" id="MobiDB-lite"/>
    </source>
</evidence>
<sequence>MHRAQMTGTRTRLEGSGKREAVGSKFGTSHELPKAMESLRLEVVGGERGDKAVESDRVLVGRLREAKRVAGSEEVVKEIHDDEGVLARTENITRGRRARPVGSRAKSRIPSVKPERLRSTVEI</sequence>
<feature type="region of interest" description="Disordered" evidence="1">
    <location>
        <begin position="90"/>
        <end position="123"/>
    </location>
</feature>
<feature type="compositionally biased region" description="Basic and acidic residues" evidence="1">
    <location>
        <begin position="11"/>
        <end position="22"/>
    </location>
</feature>
<feature type="region of interest" description="Disordered" evidence="1">
    <location>
        <begin position="1"/>
        <end position="33"/>
    </location>
</feature>
<dbReference type="EMBL" id="CM007383">
    <property type="protein sequence ID" value="ONK75659.1"/>
    <property type="molecule type" value="Genomic_DNA"/>
</dbReference>
<reference evidence="3" key="1">
    <citation type="journal article" date="2017" name="Nat. Commun.">
        <title>The asparagus genome sheds light on the origin and evolution of a young Y chromosome.</title>
        <authorList>
            <person name="Harkess A."/>
            <person name="Zhou J."/>
            <person name="Xu C."/>
            <person name="Bowers J.E."/>
            <person name="Van der Hulst R."/>
            <person name="Ayyampalayam S."/>
            <person name="Mercati F."/>
            <person name="Riccardi P."/>
            <person name="McKain M.R."/>
            <person name="Kakrana A."/>
            <person name="Tang H."/>
            <person name="Ray J."/>
            <person name="Groenendijk J."/>
            <person name="Arikit S."/>
            <person name="Mathioni S.M."/>
            <person name="Nakano M."/>
            <person name="Shan H."/>
            <person name="Telgmann-Rauber A."/>
            <person name="Kanno A."/>
            <person name="Yue Z."/>
            <person name="Chen H."/>
            <person name="Li W."/>
            <person name="Chen Y."/>
            <person name="Xu X."/>
            <person name="Zhang Y."/>
            <person name="Luo S."/>
            <person name="Chen H."/>
            <person name="Gao J."/>
            <person name="Mao Z."/>
            <person name="Pires J.C."/>
            <person name="Luo M."/>
            <person name="Kudrna D."/>
            <person name="Wing R.A."/>
            <person name="Meyers B.C."/>
            <person name="Yi K."/>
            <person name="Kong H."/>
            <person name="Lavrijsen P."/>
            <person name="Sunseri F."/>
            <person name="Falavigna A."/>
            <person name="Ye Y."/>
            <person name="Leebens-Mack J.H."/>
            <person name="Chen G."/>
        </authorList>
    </citation>
    <scope>NUCLEOTIDE SEQUENCE [LARGE SCALE GENOMIC DNA]</scope>
    <source>
        <strain evidence="3">cv. DH0086</strain>
    </source>
</reference>
<organism evidence="2 3">
    <name type="scientific">Asparagus officinalis</name>
    <name type="common">Garden asparagus</name>
    <dbReference type="NCBI Taxonomy" id="4686"/>
    <lineage>
        <taxon>Eukaryota</taxon>
        <taxon>Viridiplantae</taxon>
        <taxon>Streptophyta</taxon>
        <taxon>Embryophyta</taxon>
        <taxon>Tracheophyta</taxon>
        <taxon>Spermatophyta</taxon>
        <taxon>Magnoliopsida</taxon>
        <taxon>Liliopsida</taxon>
        <taxon>Asparagales</taxon>
        <taxon>Asparagaceae</taxon>
        <taxon>Asparagoideae</taxon>
        <taxon>Asparagus</taxon>
    </lineage>
</organism>
<dbReference type="AlphaFoldDB" id="A0A5P1FFL9"/>
<dbReference type="Gramene" id="ONK75659">
    <property type="protein sequence ID" value="ONK75659"/>
    <property type="gene ID" value="A4U43_C03F19200"/>
</dbReference>
<evidence type="ECO:0000313" key="3">
    <source>
        <dbReference type="Proteomes" id="UP000243459"/>
    </source>
</evidence>
<evidence type="ECO:0000313" key="2">
    <source>
        <dbReference type="EMBL" id="ONK75659.1"/>
    </source>
</evidence>
<feature type="compositionally biased region" description="Basic and acidic residues" evidence="1">
    <location>
        <begin position="113"/>
        <end position="123"/>
    </location>
</feature>
<accession>A0A5P1FFL9</accession>
<feature type="compositionally biased region" description="Polar residues" evidence="1">
    <location>
        <begin position="1"/>
        <end position="10"/>
    </location>
</feature>
<keyword evidence="3" id="KW-1185">Reference proteome</keyword>
<dbReference type="Proteomes" id="UP000243459">
    <property type="component" value="Chromosome 3"/>
</dbReference>